<comment type="caution">
    <text evidence="9">The sequence shown here is derived from an EMBL/GenBank/DDBJ whole genome shotgun (WGS) entry which is preliminary data.</text>
</comment>
<organism evidence="9 10">
    <name type="scientific">Chlorobaculum thiosulfatiphilum</name>
    <name type="common">Chlorobium limicola f.sp. thiosulfatophilum</name>
    <dbReference type="NCBI Taxonomy" id="115852"/>
    <lineage>
        <taxon>Bacteria</taxon>
        <taxon>Pseudomonadati</taxon>
        <taxon>Chlorobiota</taxon>
        <taxon>Chlorobiia</taxon>
        <taxon>Chlorobiales</taxon>
        <taxon>Chlorobiaceae</taxon>
        <taxon>Chlorobaculum</taxon>
    </lineage>
</organism>
<feature type="domain" description="Tetrapyrrole methylase" evidence="8">
    <location>
        <begin position="43"/>
        <end position="258"/>
    </location>
</feature>
<dbReference type="GO" id="GO:0004851">
    <property type="term" value="F:uroporphyrin-III C-methyltransferase activity"/>
    <property type="evidence" value="ECO:0007669"/>
    <property type="project" value="UniProtKB-EC"/>
</dbReference>
<dbReference type="OrthoDB" id="9815856at2"/>
<evidence type="ECO:0000256" key="5">
    <source>
        <dbReference type="ARBA" id="ARBA00022691"/>
    </source>
</evidence>
<evidence type="ECO:0000259" key="8">
    <source>
        <dbReference type="Pfam" id="PF00590"/>
    </source>
</evidence>
<dbReference type="GO" id="GO:0032259">
    <property type="term" value="P:methylation"/>
    <property type="evidence" value="ECO:0007669"/>
    <property type="project" value="UniProtKB-KW"/>
</dbReference>
<sequence length="300" mass="32241">MVKMSQILTRKVLRLFFCQALCFAGNNESRKVIQQMAEHGENRVIIVGAGPGDPELLTVRGAAAIREADVILYDCGTVEPVLALASERAAIVRVDRSPYETGKGRREQTPMIVAIREHREKGLRVVRLKTGDPALFGGEVDEGDVLTRLGIPWAVIPGISAGAAAASAYALPISRKFESDAVLNIIAATITDDFALIRDAARLLGHGATVVFYMATANLPGILRVFREEGVADGTPVVAVSKAGWPGEAFVRTTLDKLGREEFSAVLPEPVVYHIGRYVRVRNVPVGSKELSSKIAESAG</sequence>
<gene>
    <name evidence="9" type="ORF">FGF66_08235</name>
</gene>
<dbReference type="PROSITE" id="PS00839">
    <property type="entry name" value="SUMT_1"/>
    <property type="match status" value="1"/>
</dbReference>
<protein>
    <recommendedName>
        <fullName evidence="2">uroporphyrinogen-III C-methyltransferase</fullName>
        <ecNumber evidence="2">2.1.1.107</ecNumber>
    </recommendedName>
</protein>
<keyword evidence="3 7" id="KW-0489">Methyltransferase</keyword>
<evidence type="ECO:0000256" key="1">
    <source>
        <dbReference type="ARBA" id="ARBA00005879"/>
    </source>
</evidence>
<proteinExistence type="inferred from homology"/>
<dbReference type="Pfam" id="PF00590">
    <property type="entry name" value="TP_methylase"/>
    <property type="match status" value="1"/>
</dbReference>
<evidence type="ECO:0000256" key="2">
    <source>
        <dbReference type="ARBA" id="ARBA00012162"/>
    </source>
</evidence>
<dbReference type="GO" id="GO:0019354">
    <property type="term" value="P:siroheme biosynthetic process"/>
    <property type="evidence" value="ECO:0007669"/>
    <property type="project" value="TreeGrafter"/>
</dbReference>
<dbReference type="Proteomes" id="UP000308271">
    <property type="component" value="Unassembled WGS sequence"/>
</dbReference>
<dbReference type="Gene3D" id="3.40.1010.10">
    <property type="entry name" value="Cobalt-precorrin-4 Transmethylase, Domain 1"/>
    <property type="match status" value="1"/>
</dbReference>
<dbReference type="AlphaFoldDB" id="A0A5C4S551"/>
<dbReference type="PROSITE" id="PS00840">
    <property type="entry name" value="SUMT_2"/>
    <property type="match status" value="1"/>
</dbReference>
<dbReference type="EMBL" id="VDCH01000016">
    <property type="protein sequence ID" value="TNJ38620.1"/>
    <property type="molecule type" value="Genomic_DNA"/>
</dbReference>
<keyword evidence="4 7" id="KW-0808">Transferase</keyword>
<dbReference type="InterPro" id="IPR003043">
    <property type="entry name" value="Uropor_MeTrfase_CS"/>
</dbReference>
<dbReference type="EC" id="2.1.1.107" evidence="2"/>
<keyword evidence="10" id="KW-1185">Reference proteome</keyword>
<reference evidence="9 10" key="1">
    <citation type="submission" date="2019-05" db="EMBL/GenBank/DDBJ databases">
        <title>Draft Whole-Genome sequence of the green sulfur bacterium Chlorobaculum thiosulfatiphilum DSM 249.</title>
        <authorList>
            <person name="Meyer T.E."/>
            <person name="Kyndt J.A."/>
        </authorList>
    </citation>
    <scope>NUCLEOTIDE SEQUENCE [LARGE SCALE GENOMIC DNA]</scope>
    <source>
        <strain evidence="9 10">DSM 249</strain>
    </source>
</reference>
<evidence type="ECO:0000256" key="7">
    <source>
        <dbReference type="RuleBase" id="RU003960"/>
    </source>
</evidence>
<comment type="similarity">
    <text evidence="1 7">Belongs to the precorrin methyltransferase family.</text>
</comment>
<dbReference type="PANTHER" id="PTHR45790">
    <property type="entry name" value="SIROHEME SYNTHASE-RELATED"/>
    <property type="match status" value="1"/>
</dbReference>
<dbReference type="Gene3D" id="3.30.950.10">
    <property type="entry name" value="Methyltransferase, Cobalt-precorrin-4 Transmethylase, Domain 2"/>
    <property type="match status" value="1"/>
</dbReference>
<dbReference type="InterPro" id="IPR050161">
    <property type="entry name" value="Siro_Cobalamin_biosynth"/>
</dbReference>
<dbReference type="SUPFAM" id="SSF53790">
    <property type="entry name" value="Tetrapyrrole methylase"/>
    <property type="match status" value="1"/>
</dbReference>
<evidence type="ECO:0000256" key="4">
    <source>
        <dbReference type="ARBA" id="ARBA00022679"/>
    </source>
</evidence>
<keyword evidence="6" id="KW-0627">Porphyrin biosynthesis</keyword>
<dbReference type="PANTHER" id="PTHR45790:SF3">
    <property type="entry name" value="S-ADENOSYL-L-METHIONINE-DEPENDENT UROPORPHYRINOGEN III METHYLTRANSFERASE, CHLOROPLASTIC"/>
    <property type="match status" value="1"/>
</dbReference>
<accession>A0A5C4S551</accession>
<evidence type="ECO:0000256" key="3">
    <source>
        <dbReference type="ARBA" id="ARBA00022603"/>
    </source>
</evidence>
<keyword evidence="5" id="KW-0949">S-adenosyl-L-methionine</keyword>
<evidence type="ECO:0000256" key="6">
    <source>
        <dbReference type="ARBA" id="ARBA00023244"/>
    </source>
</evidence>
<dbReference type="InterPro" id="IPR014776">
    <property type="entry name" value="4pyrrole_Mease_sub2"/>
</dbReference>
<dbReference type="InterPro" id="IPR000878">
    <property type="entry name" value="4pyrrol_Mease"/>
</dbReference>
<dbReference type="InterPro" id="IPR035996">
    <property type="entry name" value="4pyrrol_Methylase_sf"/>
</dbReference>
<dbReference type="InterPro" id="IPR014777">
    <property type="entry name" value="4pyrrole_Mease_sub1"/>
</dbReference>
<evidence type="ECO:0000313" key="10">
    <source>
        <dbReference type="Proteomes" id="UP000308271"/>
    </source>
</evidence>
<evidence type="ECO:0000313" key="9">
    <source>
        <dbReference type="EMBL" id="TNJ38620.1"/>
    </source>
</evidence>
<name>A0A5C4S551_CHLTI</name>